<keyword evidence="5" id="KW-1185">Reference proteome</keyword>
<keyword evidence="1" id="KW-0863">Zinc-finger</keyword>
<reference evidence="4" key="1">
    <citation type="submission" date="2021-09" db="EMBL/GenBank/DDBJ databases">
        <authorList>
            <consortium name="AG Swart"/>
            <person name="Singh M."/>
            <person name="Singh A."/>
            <person name="Seah K."/>
            <person name="Emmerich C."/>
        </authorList>
    </citation>
    <scope>NUCLEOTIDE SEQUENCE</scope>
    <source>
        <strain evidence="4">ATCC30299</strain>
    </source>
</reference>
<keyword evidence="1" id="KW-0479">Metal-binding</keyword>
<feature type="zinc finger region" description="C3H1-type" evidence="1">
    <location>
        <begin position="25"/>
        <end position="52"/>
    </location>
</feature>
<feature type="compositionally biased region" description="Basic and acidic residues" evidence="2">
    <location>
        <begin position="62"/>
        <end position="72"/>
    </location>
</feature>
<feature type="region of interest" description="Disordered" evidence="2">
    <location>
        <begin position="363"/>
        <end position="433"/>
    </location>
</feature>
<feature type="compositionally biased region" description="Pro residues" evidence="2">
    <location>
        <begin position="84"/>
        <end position="93"/>
    </location>
</feature>
<sequence length="592" mass="66663">MLQEQECRYGAMCMRPDCKYKHNIKKINIPCIHFNNKGCYKGDKCPYLHIMKPNPLSTQVPEETHNEPKNDAEGELQAPKSPIVNPPQSPTPKSPMKSITPPRSPIIESKPQQVEQPEIPQMNLESKSEEAKVVKETLNKKPQIPAKTASQQPANKKNAEKKKKAPQKPPEKKPENIPLPTTKKTEPQGFKVPVKSIDQIKKEKEMKLKQRQEELKGENSAPEKEVAIITSPVEELPQKRKIIDNSDKGVKKVKGNEAPPELEEGEEPGNQENQPMDLEENVEKEIGEIREEKTQESVDIYFDLPSIDTSVNVQDMSTHKASQDFSELVFPQIHSEGSIDQEEPPKVIDSLILPQIPSVIHTEAKEKSVPGTSILRKSSEPEPRLVSEERPIKAVFSPTTEEKAKAPEEKSKTILLKSKDDNKAQKPAKPVEGTARILTLEEIKAKKEAMKKDATPTLPPPAKDKSEEKEKIEIPAKRQPAQKAEIPMPKKKVKAPIVSYEEWKPFSQAFLSLNLNEWPGEVLTSQDIEERKQLAAKLSTPEGLTEIIEDLESKISKIEIEKGPITVDPEFESLSLIEKIDDLYQKFKLAVK</sequence>
<accession>A0AAU9K7Q6</accession>
<feature type="compositionally biased region" description="Basic and acidic residues" evidence="2">
    <location>
        <begin position="126"/>
        <end position="139"/>
    </location>
</feature>
<organism evidence="4 5">
    <name type="scientific">Blepharisma stoltei</name>
    <dbReference type="NCBI Taxonomy" id="1481888"/>
    <lineage>
        <taxon>Eukaryota</taxon>
        <taxon>Sar</taxon>
        <taxon>Alveolata</taxon>
        <taxon>Ciliophora</taxon>
        <taxon>Postciliodesmatophora</taxon>
        <taxon>Heterotrichea</taxon>
        <taxon>Heterotrichida</taxon>
        <taxon>Blepharismidae</taxon>
        <taxon>Blepharisma</taxon>
    </lineage>
</organism>
<keyword evidence="1" id="KW-0862">Zinc</keyword>
<evidence type="ECO:0000313" key="5">
    <source>
        <dbReference type="Proteomes" id="UP001162131"/>
    </source>
</evidence>
<feature type="compositionally biased region" description="Basic and acidic residues" evidence="2">
    <location>
        <begin position="377"/>
        <end position="392"/>
    </location>
</feature>
<feature type="compositionally biased region" description="Basic and acidic residues" evidence="2">
    <location>
        <begin position="198"/>
        <end position="226"/>
    </location>
</feature>
<name>A0AAU9K7Q6_9CILI</name>
<feature type="compositionally biased region" description="Basic and acidic residues" evidence="2">
    <location>
        <begin position="462"/>
        <end position="476"/>
    </location>
</feature>
<proteinExistence type="predicted"/>
<evidence type="ECO:0000256" key="1">
    <source>
        <dbReference type="PROSITE-ProRule" id="PRU00723"/>
    </source>
</evidence>
<feature type="compositionally biased region" description="Acidic residues" evidence="2">
    <location>
        <begin position="260"/>
        <end position="269"/>
    </location>
</feature>
<dbReference type="PANTHER" id="PTHR15725:SF14">
    <property type="entry name" value="ZINC FINGER CCCH DOMAIN-CONTAINING PROTEIN 11A"/>
    <property type="match status" value="1"/>
</dbReference>
<evidence type="ECO:0000313" key="4">
    <source>
        <dbReference type="EMBL" id="CAG9333232.1"/>
    </source>
</evidence>
<feature type="region of interest" description="Disordered" evidence="2">
    <location>
        <begin position="447"/>
        <end position="490"/>
    </location>
</feature>
<gene>
    <name evidence="4" type="ORF">BSTOLATCC_MIC58050</name>
</gene>
<dbReference type="PANTHER" id="PTHR15725">
    <property type="entry name" value="ZN-FINGER, C-X8-C-X5-C-X3-H TYPE-CONTAINING"/>
    <property type="match status" value="1"/>
</dbReference>
<feature type="region of interest" description="Disordered" evidence="2">
    <location>
        <begin position="56"/>
        <end position="278"/>
    </location>
</feature>
<dbReference type="EMBL" id="CAJZBQ010000056">
    <property type="protein sequence ID" value="CAG9333232.1"/>
    <property type="molecule type" value="Genomic_DNA"/>
</dbReference>
<dbReference type="Proteomes" id="UP001162131">
    <property type="component" value="Unassembled WGS sequence"/>
</dbReference>
<dbReference type="GO" id="GO:0008270">
    <property type="term" value="F:zinc ion binding"/>
    <property type="evidence" value="ECO:0007669"/>
    <property type="project" value="UniProtKB-KW"/>
</dbReference>
<feature type="domain" description="C3H1-type" evidence="3">
    <location>
        <begin position="25"/>
        <end position="52"/>
    </location>
</feature>
<evidence type="ECO:0000259" key="3">
    <source>
        <dbReference type="PROSITE" id="PS50103"/>
    </source>
</evidence>
<evidence type="ECO:0000256" key="2">
    <source>
        <dbReference type="SAM" id="MobiDB-lite"/>
    </source>
</evidence>
<feature type="compositionally biased region" description="Basic and acidic residues" evidence="2">
    <location>
        <begin position="236"/>
        <end position="250"/>
    </location>
</feature>
<dbReference type="InterPro" id="IPR000571">
    <property type="entry name" value="Znf_CCCH"/>
</dbReference>
<dbReference type="AlphaFoldDB" id="A0AAU9K7Q6"/>
<feature type="compositionally biased region" description="Basic and acidic residues" evidence="2">
    <location>
        <begin position="400"/>
        <end position="424"/>
    </location>
</feature>
<dbReference type="PROSITE" id="PS50103">
    <property type="entry name" value="ZF_C3H1"/>
    <property type="match status" value="1"/>
</dbReference>
<protein>
    <recommendedName>
        <fullName evidence="3">C3H1-type domain-containing protein</fullName>
    </recommendedName>
</protein>
<comment type="caution">
    <text evidence="4">The sequence shown here is derived from an EMBL/GenBank/DDBJ whole genome shotgun (WGS) entry which is preliminary data.</text>
</comment>